<dbReference type="Pfam" id="PF07510">
    <property type="entry name" value="GmrSD_C"/>
    <property type="match status" value="1"/>
</dbReference>
<dbReference type="InterPro" id="IPR004919">
    <property type="entry name" value="GmrSD_N"/>
</dbReference>
<dbReference type="AlphaFoldDB" id="A0A7X2M1A4"/>
<evidence type="ECO:0000313" key="4">
    <source>
        <dbReference type="Proteomes" id="UP000448867"/>
    </source>
</evidence>
<accession>A0A7X2M1A4</accession>
<dbReference type="RefSeq" id="WP_154309395.1">
    <property type="nucleotide sequence ID" value="NZ_WKKI01000052.1"/>
</dbReference>
<dbReference type="PANTHER" id="PTHR35149:SF2">
    <property type="entry name" value="DUF262 DOMAIN-CONTAINING PROTEIN"/>
    <property type="match status" value="1"/>
</dbReference>
<dbReference type="PANTHER" id="PTHR35149">
    <property type="entry name" value="SLL5132 PROTEIN"/>
    <property type="match status" value="1"/>
</dbReference>
<dbReference type="Proteomes" id="UP000448867">
    <property type="component" value="Unassembled WGS sequence"/>
</dbReference>
<keyword evidence="4" id="KW-1185">Reference proteome</keyword>
<feature type="domain" description="GmrSD restriction endonucleases C-terminal" evidence="2">
    <location>
        <begin position="412"/>
        <end position="550"/>
    </location>
</feature>
<dbReference type="InterPro" id="IPR011089">
    <property type="entry name" value="GmrSD_C"/>
</dbReference>
<name>A0A7X2M1A4_9BACI</name>
<sequence length="687" mass="81044">MQASQTSVLHLLRIPNQQFAIPVYQRTYKWTHLHCGQLFSDILKASGSKSKNHFIGSIVHISDQNIPVTKVKPLTIIDGQQRLTTISLLLLAIKNYLDEHPNPNITSNEINQYLVNSDKKDDEYIKLQLTKKDREIYFSLINKTEKDIEYHNILNNYMWFYNSIKSGQRDIEALYEGIAKLIIVEVSLEREHDDPQLIFESLNSTGEKLTEADLIRNFLLMDLTASFQKKIYNQYWYPIETKLREENKGELSNFIRDYLTFITKKIPKKTSVYSDFKEYFKKQYSREPEAIENLLKELLKFAGYYERILRQNEKDKEINDCLKDLDSIDIKIIYPLVLPLYYDYENQLLSKDDFISILRLIESYLIRRVICGYPTQGLNKVFVSIVKDLDRKNHLVSFETILANKKGNHRFPNNDEFTKSFLLKDIYNLSNKNRKYILYKLEYHCNPKERVQNDPDITIEHIMPQSPNLSDKWIDALGSNWKEVHNTYVHTIGNLTLSGYNKNMSNKFFTDKRDTPGGFADSLIRINKGLHNLDTWNETEIIKRANILIEYAKEAWKFPELDLLVISNDDNRPVVSLDDDWTSLKPTSFVFLTDKYEARDFTDLYYKVIIKIYELDKNSFLEAINQEELLSKRFHSLNQNDFNNQPRKISENIYLNTNINNEQKRKNLITLFEKANIDEEDLIIYVS</sequence>
<proteinExistence type="predicted"/>
<evidence type="ECO:0000259" key="1">
    <source>
        <dbReference type="Pfam" id="PF03235"/>
    </source>
</evidence>
<comment type="caution">
    <text evidence="3">The sequence shown here is derived from an EMBL/GenBank/DDBJ whole genome shotgun (WGS) entry which is preliminary data.</text>
</comment>
<organism evidence="3 4">
    <name type="scientific">Metabacillus lacus</name>
    <dbReference type="NCBI Taxonomy" id="1983721"/>
    <lineage>
        <taxon>Bacteria</taxon>
        <taxon>Bacillati</taxon>
        <taxon>Bacillota</taxon>
        <taxon>Bacilli</taxon>
        <taxon>Bacillales</taxon>
        <taxon>Bacillaceae</taxon>
        <taxon>Metabacillus</taxon>
    </lineage>
</organism>
<evidence type="ECO:0000259" key="2">
    <source>
        <dbReference type="Pfam" id="PF07510"/>
    </source>
</evidence>
<dbReference type="EMBL" id="WKKI01000052">
    <property type="protein sequence ID" value="MRX73939.1"/>
    <property type="molecule type" value="Genomic_DNA"/>
</dbReference>
<dbReference type="Pfam" id="PF03235">
    <property type="entry name" value="GmrSD_N"/>
    <property type="match status" value="1"/>
</dbReference>
<protein>
    <submittedName>
        <fullName evidence="3">DUF262 domain-containing protein</fullName>
    </submittedName>
</protein>
<gene>
    <name evidence="3" type="ORF">GJU40_17540</name>
</gene>
<dbReference type="OrthoDB" id="9798761at2"/>
<reference evidence="3 4" key="1">
    <citation type="submission" date="2019-11" db="EMBL/GenBank/DDBJ databases">
        <title>Bacillus lacus genome.</title>
        <authorList>
            <person name="Allen C.J."/>
            <person name="Newman J.D."/>
        </authorList>
    </citation>
    <scope>NUCLEOTIDE SEQUENCE [LARGE SCALE GENOMIC DNA]</scope>
    <source>
        <strain evidence="3 4">KCTC 33946</strain>
    </source>
</reference>
<evidence type="ECO:0000313" key="3">
    <source>
        <dbReference type="EMBL" id="MRX73939.1"/>
    </source>
</evidence>
<feature type="domain" description="GmrSD restriction endonucleases N-terminal" evidence="1">
    <location>
        <begin position="15"/>
        <end position="220"/>
    </location>
</feature>